<keyword evidence="2" id="KW-1185">Reference proteome</keyword>
<dbReference type="EMBL" id="JBHUGA010000058">
    <property type="protein sequence ID" value="MFD1847497.1"/>
    <property type="molecule type" value="Genomic_DNA"/>
</dbReference>
<protein>
    <recommendedName>
        <fullName evidence="3">Antitoxin Xre/MbcA/ParS-like toxin-binding domain-containing protein</fullName>
    </recommendedName>
</protein>
<dbReference type="Proteomes" id="UP001597307">
    <property type="component" value="Unassembled WGS sequence"/>
</dbReference>
<sequence length="220" mass="24688">MRGIEEGQLAGPEASPADFDVYNESDSASHQIALEFDAWVTRKRHGEWWAEVIKTLPMDRVVVDVVNSYRSALALGSALNPVEEPVSPQMARSVQASINRWRHVMKDYRFLTSTEAGELLGSRSGNRSLASHRRSKGEVLGVKHGNAFLYPEFQFDGTGDICPVIPRLITLADEHDWSEQGLILWLVTPTGYFDDEPPVKHLDDPDRIMAGARSRFEPAW</sequence>
<comment type="caution">
    <text evidence="1">The sequence shown here is derived from an EMBL/GenBank/DDBJ whole genome shotgun (WGS) entry which is preliminary data.</text>
</comment>
<organism evidence="1 2">
    <name type="scientific">Arthrobacter flavus</name>
    <dbReference type="NCBI Taxonomy" id="95172"/>
    <lineage>
        <taxon>Bacteria</taxon>
        <taxon>Bacillati</taxon>
        <taxon>Actinomycetota</taxon>
        <taxon>Actinomycetes</taxon>
        <taxon>Micrococcales</taxon>
        <taxon>Micrococcaceae</taxon>
        <taxon>Arthrobacter</taxon>
    </lineage>
</organism>
<evidence type="ECO:0000313" key="1">
    <source>
        <dbReference type="EMBL" id="MFD1847497.1"/>
    </source>
</evidence>
<dbReference type="RefSeq" id="WP_343882418.1">
    <property type="nucleotide sequence ID" value="NZ_BAAAIJ010000063.1"/>
</dbReference>
<evidence type="ECO:0008006" key="3">
    <source>
        <dbReference type="Google" id="ProtNLM"/>
    </source>
</evidence>
<name>A0ABW4Q9X0_9MICC</name>
<gene>
    <name evidence="1" type="ORF">ACFSFX_12950</name>
</gene>
<evidence type="ECO:0000313" key="2">
    <source>
        <dbReference type="Proteomes" id="UP001597307"/>
    </source>
</evidence>
<proteinExistence type="predicted"/>
<accession>A0ABW4Q9X0</accession>
<reference evidence="2" key="1">
    <citation type="journal article" date="2019" name="Int. J. Syst. Evol. Microbiol.">
        <title>The Global Catalogue of Microorganisms (GCM) 10K type strain sequencing project: providing services to taxonomists for standard genome sequencing and annotation.</title>
        <authorList>
            <consortium name="The Broad Institute Genomics Platform"/>
            <consortium name="The Broad Institute Genome Sequencing Center for Infectious Disease"/>
            <person name="Wu L."/>
            <person name="Ma J."/>
        </authorList>
    </citation>
    <scope>NUCLEOTIDE SEQUENCE [LARGE SCALE GENOMIC DNA]</scope>
    <source>
        <strain evidence="2">JCM 11496</strain>
    </source>
</reference>